<gene>
    <name evidence="3" type="ORF">KI387_020208</name>
</gene>
<organism evidence="3 4">
    <name type="scientific">Taxus chinensis</name>
    <name type="common">Chinese yew</name>
    <name type="synonym">Taxus wallichiana var. chinensis</name>
    <dbReference type="NCBI Taxonomy" id="29808"/>
    <lineage>
        <taxon>Eukaryota</taxon>
        <taxon>Viridiplantae</taxon>
        <taxon>Streptophyta</taxon>
        <taxon>Embryophyta</taxon>
        <taxon>Tracheophyta</taxon>
        <taxon>Spermatophyta</taxon>
        <taxon>Pinopsida</taxon>
        <taxon>Pinidae</taxon>
        <taxon>Conifers II</taxon>
        <taxon>Cupressales</taxon>
        <taxon>Taxaceae</taxon>
        <taxon>Taxus</taxon>
    </lineage>
</organism>
<sequence>LHSGMNLEDIVELHQDSMAADAGKATVESGRLNYQLRPLSISPVSFVNSKGEVMQRAGCIPSVTVQDTRRSGSPFCNILGARSQVSDPLQPAGAMPEATSQKGSSLVHERLRGRSGALPEDANGAADLLSSPVHITALKFENKINQALYGLRRSQEAEYKLAQERLYAQKDFLLSLFQQLDIANSEFTNCSPSSSLENFDDLLVGVSDQVGRLRKENAKFGQMLTITNGFGHTQKDILRDYFGVSLEDGLE</sequence>
<feature type="non-terminal residue" evidence="3">
    <location>
        <position position="1"/>
    </location>
</feature>
<accession>A0AA38LAV2</accession>
<dbReference type="PANTHER" id="PTHR33345">
    <property type="entry name" value="ADAPTER PROTEIN, PUTATIVE-RELATED"/>
    <property type="match status" value="1"/>
</dbReference>
<name>A0AA38LAV2_TAXCH</name>
<protein>
    <recommendedName>
        <fullName evidence="2">DUF7615 domain-containing protein</fullName>
    </recommendedName>
</protein>
<evidence type="ECO:0000313" key="4">
    <source>
        <dbReference type="Proteomes" id="UP000824469"/>
    </source>
</evidence>
<dbReference type="EMBL" id="JAHRHJ020000004">
    <property type="protein sequence ID" value="KAH9318439.1"/>
    <property type="molecule type" value="Genomic_DNA"/>
</dbReference>
<dbReference type="Pfam" id="PF24590">
    <property type="entry name" value="DUF7615"/>
    <property type="match status" value="1"/>
</dbReference>
<dbReference type="InterPro" id="IPR056034">
    <property type="entry name" value="DUF7615"/>
</dbReference>
<feature type="region of interest" description="Disordered" evidence="1">
    <location>
        <begin position="87"/>
        <end position="109"/>
    </location>
</feature>
<dbReference type="AlphaFoldDB" id="A0AA38LAV2"/>
<comment type="caution">
    <text evidence="3">The sequence shown here is derived from an EMBL/GenBank/DDBJ whole genome shotgun (WGS) entry which is preliminary data.</text>
</comment>
<dbReference type="Proteomes" id="UP000824469">
    <property type="component" value="Unassembled WGS sequence"/>
</dbReference>
<evidence type="ECO:0000313" key="3">
    <source>
        <dbReference type="EMBL" id="KAH9318439.1"/>
    </source>
</evidence>
<feature type="domain" description="DUF7615" evidence="2">
    <location>
        <begin position="135"/>
        <end position="240"/>
    </location>
</feature>
<dbReference type="PANTHER" id="PTHR33345:SF6">
    <property type="entry name" value="OS03G0747200 PROTEIN"/>
    <property type="match status" value="1"/>
</dbReference>
<keyword evidence="4" id="KW-1185">Reference proteome</keyword>
<reference evidence="3 4" key="1">
    <citation type="journal article" date="2021" name="Nat. Plants">
        <title>The Taxus genome provides insights into paclitaxel biosynthesis.</title>
        <authorList>
            <person name="Xiong X."/>
            <person name="Gou J."/>
            <person name="Liao Q."/>
            <person name="Li Y."/>
            <person name="Zhou Q."/>
            <person name="Bi G."/>
            <person name="Li C."/>
            <person name="Du R."/>
            <person name="Wang X."/>
            <person name="Sun T."/>
            <person name="Guo L."/>
            <person name="Liang H."/>
            <person name="Lu P."/>
            <person name="Wu Y."/>
            <person name="Zhang Z."/>
            <person name="Ro D.K."/>
            <person name="Shang Y."/>
            <person name="Huang S."/>
            <person name="Yan J."/>
        </authorList>
    </citation>
    <scope>NUCLEOTIDE SEQUENCE [LARGE SCALE GENOMIC DNA]</scope>
    <source>
        <strain evidence="3">Ta-2019</strain>
    </source>
</reference>
<proteinExistence type="predicted"/>
<evidence type="ECO:0000256" key="1">
    <source>
        <dbReference type="SAM" id="MobiDB-lite"/>
    </source>
</evidence>
<evidence type="ECO:0000259" key="2">
    <source>
        <dbReference type="Pfam" id="PF24590"/>
    </source>
</evidence>